<name>A0ABY5ZCR9_9ACTN</name>
<protein>
    <recommendedName>
        <fullName evidence="3">C2H2-type domain-containing protein</fullName>
    </recommendedName>
</protein>
<organism evidence="1 2">
    <name type="scientific">Dactylosporangium roseum</name>
    <dbReference type="NCBI Taxonomy" id="47989"/>
    <lineage>
        <taxon>Bacteria</taxon>
        <taxon>Bacillati</taxon>
        <taxon>Actinomycetota</taxon>
        <taxon>Actinomycetes</taxon>
        <taxon>Micromonosporales</taxon>
        <taxon>Micromonosporaceae</taxon>
        <taxon>Dactylosporangium</taxon>
    </lineage>
</organism>
<sequence>MRTDDDPWRGIVPPFRMLDPSLAGAARLPLLDELIAALPDERRAAGRLNSALPVLRLRLTGDRWRLVVDEPFALALLVVAGGWQRLKRCPCGAPFVDRTAATTRRHCAAHLRHGVRRPAFGGDLGIVVPDLSEKSG</sequence>
<dbReference type="EMBL" id="CP073721">
    <property type="protein sequence ID" value="UWZ38493.1"/>
    <property type="molecule type" value="Genomic_DNA"/>
</dbReference>
<evidence type="ECO:0008006" key="3">
    <source>
        <dbReference type="Google" id="ProtNLM"/>
    </source>
</evidence>
<keyword evidence="2" id="KW-1185">Reference proteome</keyword>
<dbReference type="Gene3D" id="1.10.3300.10">
    <property type="entry name" value="Jann2411-like domain"/>
    <property type="match status" value="1"/>
</dbReference>
<dbReference type="RefSeq" id="WP_260727859.1">
    <property type="nucleotide sequence ID" value="NZ_BAAABS010000033.1"/>
</dbReference>
<evidence type="ECO:0000313" key="2">
    <source>
        <dbReference type="Proteomes" id="UP001058271"/>
    </source>
</evidence>
<evidence type="ECO:0000313" key="1">
    <source>
        <dbReference type="EMBL" id="UWZ38493.1"/>
    </source>
</evidence>
<reference evidence="1" key="1">
    <citation type="submission" date="2021-04" db="EMBL/GenBank/DDBJ databases">
        <title>Biosynthetic gene clusters of Dactylosporangioum roseum.</title>
        <authorList>
            <person name="Hartkoorn R.C."/>
            <person name="Beaudoing E."/>
            <person name="Hot D."/>
            <person name="Moureu S."/>
        </authorList>
    </citation>
    <scope>NUCLEOTIDE SEQUENCE</scope>
    <source>
        <strain evidence="1">NRRL B-16295</strain>
    </source>
</reference>
<dbReference type="InterPro" id="IPR023286">
    <property type="entry name" value="ABATE_dom_sf"/>
</dbReference>
<proteinExistence type="predicted"/>
<accession>A0ABY5ZCR9</accession>
<gene>
    <name evidence="1" type="ORF">Drose_09770</name>
</gene>
<dbReference type="SUPFAM" id="SSF160904">
    <property type="entry name" value="Jann2411-like"/>
    <property type="match status" value="1"/>
</dbReference>
<dbReference type="Proteomes" id="UP001058271">
    <property type="component" value="Chromosome"/>
</dbReference>